<keyword evidence="2" id="KW-1133">Transmembrane helix</keyword>
<reference evidence="3 4" key="1">
    <citation type="journal article" date="2017" name="PLoS Biol.">
        <title>The sea cucumber genome provides insights into morphological evolution and visceral regeneration.</title>
        <authorList>
            <person name="Zhang X."/>
            <person name="Sun L."/>
            <person name="Yuan J."/>
            <person name="Sun Y."/>
            <person name="Gao Y."/>
            <person name="Zhang L."/>
            <person name="Li S."/>
            <person name="Dai H."/>
            <person name="Hamel J.F."/>
            <person name="Liu C."/>
            <person name="Yu Y."/>
            <person name="Liu S."/>
            <person name="Lin W."/>
            <person name="Guo K."/>
            <person name="Jin S."/>
            <person name="Xu P."/>
            <person name="Storey K.B."/>
            <person name="Huan P."/>
            <person name="Zhang T."/>
            <person name="Zhou Y."/>
            <person name="Zhang J."/>
            <person name="Lin C."/>
            <person name="Li X."/>
            <person name="Xing L."/>
            <person name="Huo D."/>
            <person name="Sun M."/>
            <person name="Wang L."/>
            <person name="Mercier A."/>
            <person name="Li F."/>
            <person name="Yang H."/>
            <person name="Xiang J."/>
        </authorList>
    </citation>
    <scope>NUCLEOTIDE SEQUENCE [LARGE SCALE GENOMIC DNA]</scope>
    <source>
        <strain evidence="3">Shaxun</strain>
        <tissue evidence="3">Muscle</tissue>
    </source>
</reference>
<protein>
    <submittedName>
        <fullName evidence="3">Uncharacterized protein</fullName>
    </submittedName>
</protein>
<organism evidence="3 4">
    <name type="scientific">Stichopus japonicus</name>
    <name type="common">Sea cucumber</name>
    <dbReference type="NCBI Taxonomy" id="307972"/>
    <lineage>
        <taxon>Eukaryota</taxon>
        <taxon>Metazoa</taxon>
        <taxon>Echinodermata</taxon>
        <taxon>Eleutherozoa</taxon>
        <taxon>Echinozoa</taxon>
        <taxon>Holothuroidea</taxon>
        <taxon>Aspidochirotacea</taxon>
        <taxon>Aspidochirotida</taxon>
        <taxon>Stichopodidae</taxon>
        <taxon>Apostichopus</taxon>
    </lineage>
</organism>
<feature type="transmembrane region" description="Helical" evidence="2">
    <location>
        <begin position="31"/>
        <end position="49"/>
    </location>
</feature>
<evidence type="ECO:0000256" key="2">
    <source>
        <dbReference type="SAM" id="Phobius"/>
    </source>
</evidence>
<evidence type="ECO:0000313" key="3">
    <source>
        <dbReference type="EMBL" id="PIK57205.1"/>
    </source>
</evidence>
<keyword evidence="2" id="KW-0812">Transmembrane</keyword>
<feature type="compositionally biased region" description="Polar residues" evidence="1">
    <location>
        <begin position="187"/>
        <end position="196"/>
    </location>
</feature>
<comment type="caution">
    <text evidence="3">The sequence shown here is derived from an EMBL/GenBank/DDBJ whole genome shotgun (WGS) entry which is preliminary data.</text>
</comment>
<keyword evidence="4" id="KW-1185">Reference proteome</keyword>
<accession>A0A2G8LAG6</accession>
<dbReference type="Proteomes" id="UP000230750">
    <property type="component" value="Unassembled WGS sequence"/>
</dbReference>
<name>A0A2G8LAG6_STIJA</name>
<feature type="region of interest" description="Disordered" evidence="1">
    <location>
        <begin position="182"/>
        <end position="202"/>
    </location>
</feature>
<evidence type="ECO:0000256" key="1">
    <source>
        <dbReference type="SAM" id="MobiDB-lite"/>
    </source>
</evidence>
<sequence length="270" mass="29694">MGVTQSHSAVFCIFEISFATSISIFGWEHPILWYVLCTLAVIFSINFVVDSGKFLNSDHPRFKYPVELSLRKRISWVYKIMPADNPGESRNKAVQHLHLLTPPVFQSGMVPGVWGVSPASQSYNMSRGSPGNLSQSSTPQGGVTMNMSNNMSYQTPSPHNHSNSPFLVRDGINSFGGSGSLLRSRHQTPPTVNRSPLSAEDTISDMNSLNNYLKAHEDRRTLIGESKSELLILRRSCNVPASEQDPYGGRGGTSLIELRGAQLLQNSIAQ</sequence>
<gene>
    <name evidence="3" type="ORF">BSL78_05904</name>
</gene>
<feature type="transmembrane region" description="Helical" evidence="2">
    <location>
        <begin position="7"/>
        <end position="25"/>
    </location>
</feature>
<dbReference type="EMBL" id="MRZV01000150">
    <property type="protein sequence ID" value="PIK57205.1"/>
    <property type="molecule type" value="Genomic_DNA"/>
</dbReference>
<dbReference type="AlphaFoldDB" id="A0A2G8LAG6"/>
<evidence type="ECO:0000313" key="4">
    <source>
        <dbReference type="Proteomes" id="UP000230750"/>
    </source>
</evidence>
<keyword evidence="2" id="KW-0472">Membrane</keyword>
<proteinExistence type="predicted"/>